<dbReference type="AlphaFoldDB" id="A0A670Y2R5"/>
<evidence type="ECO:0000313" key="1">
    <source>
        <dbReference type="Ensembl" id="ENSPTXP00000002895.1"/>
    </source>
</evidence>
<protein>
    <submittedName>
        <fullName evidence="1">Uncharacterized protein</fullName>
    </submittedName>
</protein>
<dbReference type="Proteomes" id="UP000472273">
    <property type="component" value="Unplaced"/>
</dbReference>
<accession>A0A670Y2R5</accession>
<dbReference type="Ensembl" id="ENSPTXT00000002979.1">
    <property type="protein sequence ID" value="ENSPTXP00000002895.1"/>
    <property type="gene ID" value="ENSPTXG00000002224.1"/>
</dbReference>
<proteinExistence type="predicted"/>
<keyword evidence="2" id="KW-1185">Reference proteome</keyword>
<sequence length="66" mass="7103">KCRKKRGFSNSAHLRAVLFSSCIRHGGKSYTGPCAGRDCSGGCECVPEKGARVSTSILMENIIFHS</sequence>
<reference evidence="1" key="2">
    <citation type="submission" date="2025-09" db="UniProtKB">
        <authorList>
            <consortium name="Ensembl"/>
        </authorList>
    </citation>
    <scope>IDENTIFICATION</scope>
</reference>
<dbReference type="GeneTree" id="ENSGT01030000236477"/>
<evidence type="ECO:0000313" key="2">
    <source>
        <dbReference type="Proteomes" id="UP000472273"/>
    </source>
</evidence>
<reference evidence="1" key="1">
    <citation type="submission" date="2025-08" db="UniProtKB">
        <authorList>
            <consortium name="Ensembl"/>
        </authorList>
    </citation>
    <scope>IDENTIFICATION</scope>
</reference>
<name>A0A670Y2R5_PSETE</name>
<organism evidence="1 2">
    <name type="scientific">Pseudonaja textilis</name>
    <name type="common">Eastern brown snake</name>
    <dbReference type="NCBI Taxonomy" id="8673"/>
    <lineage>
        <taxon>Eukaryota</taxon>
        <taxon>Metazoa</taxon>
        <taxon>Chordata</taxon>
        <taxon>Craniata</taxon>
        <taxon>Vertebrata</taxon>
        <taxon>Euteleostomi</taxon>
        <taxon>Lepidosauria</taxon>
        <taxon>Squamata</taxon>
        <taxon>Bifurcata</taxon>
        <taxon>Unidentata</taxon>
        <taxon>Episquamata</taxon>
        <taxon>Toxicofera</taxon>
        <taxon>Serpentes</taxon>
        <taxon>Colubroidea</taxon>
        <taxon>Elapidae</taxon>
        <taxon>Hydrophiinae</taxon>
        <taxon>Pseudonaja</taxon>
    </lineage>
</organism>